<keyword evidence="3 6" id="KW-0472">Membrane</keyword>
<dbReference type="SUPFAM" id="SSF109998">
    <property type="entry name" value="Triger factor/SurA peptide-binding domain-like"/>
    <property type="match status" value="1"/>
</dbReference>
<evidence type="ECO:0000256" key="2">
    <source>
        <dbReference type="ARBA" id="ARBA00022475"/>
    </source>
</evidence>
<organism evidence="7">
    <name type="scientific">hot springs metagenome</name>
    <dbReference type="NCBI Taxonomy" id="433727"/>
    <lineage>
        <taxon>unclassified sequences</taxon>
        <taxon>metagenomes</taxon>
        <taxon>ecological metagenomes</taxon>
    </lineage>
</organism>
<evidence type="ECO:0000313" key="7">
    <source>
        <dbReference type="EMBL" id="GER93661.1"/>
    </source>
</evidence>
<gene>
    <name evidence="7" type="ORF">A45J_1415</name>
</gene>
<evidence type="ECO:0000256" key="5">
    <source>
        <dbReference type="SAM" id="Coils"/>
    </source>
</evidence>
<comment type="caution">
    <text evidence="7">The sequence shown here is derived from an EMBL/GenBank/DDBJ whole genome shotgun (WGS) entry which is preliminary data.</text>
</comment>
<evidence type="ECO:0000256" key="1">
    <source>
        <dbReference type="ARBA" id="ARBA00004236"/>
    </source>
</evidence>
<dbReference type="InterPro" id="IPR027304">
    <property type="entry name" value="Trigger_fact/SurA_dom_sf"/>
</dbReference>
<evidence type="ECO:0000256" key="4">
    <source>
        <dbReference type="ARBA" id="ARBA00023186"/>
    </source>
</evidence>
<protein>
    <recommendedName>
        <fullName evidence="8">Peptidylprolyl isomerase</fullName>
    </recommendedName>
</protein>
<proteinExistence type="predicted"/>
<evidence type="ECO:0000256" key="3">
    <source>
        <dbReference type="ARBA" id="ARBA00023136"/>
    </source>
</evidence>
<reference evidence="7" key="1">
    <citation type="submission" date="2019-10" db="EMBL/GenBank/DDBJ databases">
        <title>Metagenomic sequencing of thiosulfate-disproportionating enrichment culture.</title>
        <authorList>
            <person name="Umezawa K."/>
            <person name="Kojima H."/>
            <person name="Fukui M."/>
        </authorList>
    </citation>
    <scope>NUCLEOTIDE SEQUENCE</scope>
    <source>
        <strain evidence="7">45J</strain>
    </source>
</reference>
<comment type="subcellular location">
    <subcellularLocation>
        <location evidence="1">Cell membrane</location>
    </subcellularLocation>
</comment>
<dbReference type="InterPro" id="IPR052029">
    <property type="entry name" value="PpiD_chaperone"/>
</dbReference>
<keyword evidence="4" id="KW-0143">Chaperone</keyword>
<dbReference type="Gene3D" id="1.10.4030.10">
    <property type="entry name" value="Porin chaperone SurA, peptide-binding domain"/>
    <property type="match status" value="1"/>
</dbReference>
<evidence type="ECO:0008006" key="8">
    <source>
        <dbReference type="Google" id="ProtNLM"/>
    </source>
</evidence>
<keyword evidence="6" id="KW-0812">Transmembrane</keyword>
<sequence length="221" mass="26147">MLKTMRKHARFFYFLFFIVILSFIFWGVGTLDKPTAVSVAEIGKERITVEEYWRAYENVRQQLRELYKEKFNEEMEKKLKLKETVLNNLIDERVLLISAAELGLKITDKELQDAIMNDPRFMRDGIFRKDIYFRTLDLNRLTPEMFENSLRQQLMLVKMKRLIVSVVDVNPLDIKKISGDEKKIAEEMQILRADKGNATIRSYIDSVKQKMKIKVKAELIT</sequence>
<keyword evidence="6" id="KW-1133">Transmembrane helix</keyword>
<dbReference type="PANTHER" id="PTHR47529:SF1">
    <property type="entry name" value="PERIPLASMIC CHAPERONE PPID"/>
    <property type="match status" value="1"/>
</dbReference>
<dbReference type="Pfam" id="PF13624">
    <property type="entry name" value="SurA_N_3"/>
    <property type="match status" value="1"/>
</dbReference>
<accession>A0A5J4L486</accession>
<keyword evidence="5" id="KW-0175">Coiled coil</keyword>
<name>A0A5J4L486_9ZZZZ</name>
<feature type="coiled-coil region" evidence="5">
    <location>
        <begin position="56"/>
        <end position="92"/>
    </location>
</feature>
<keyword evidence="2" id="KW-1003">Cell membrane</keyword>
<feature type="transmembrane region" description="Helical" evidence="6">
    <location>
        <begin position="12"/>
        <end position="29"/>
    </location>
</feature>
<dbReference type="AlphaFoldDB" id="A0A5J4L486"/>
<dbReference type="GO" id="GO:0005886">
    <property type="term" value="C:plasma membrane"/>
    <property type="evidence" value="ECO:0007669"/>
    <property type="project" value="UniProtKB-SubCell"/>
</dbReference>
<dbReference type="EMBL" id="BLAB01000001">
    <property type="protein sequence ID" value="GER93661.1"/>
    <property type="molecule type" value="Genomic_DNA"/>
</dbReference>
<evidence type="ECO:0000256" key="6">
    <source>
        <dbReference type="SAM" id="Phobius"/>
    </source>
</evidence>
<dbReference type="PANTHER" id="PTHR47529">
    <property type="entry name" value="PEPTIDYL-PROLYL CIS-TRANS ISOMERASE D"/>
    <property type="match status" value="1"/>
</dbReference>